<dbReference type="KEGG" id="ker:91102454"/>
<feature type="region of interest" description="Disordered" evidence="1">
    <location>
        <begin position="51"/>
        <end position="88"/>
    </location>
</feature>
<evidence type="ECO:0000313" key="3">
    <source>
        <dbReference type="Proteomes" id="UP001358614"/>
    </source>
</evidence>
<feature type="compositionally biased region" description="Low complexity" evidence="1">
    <location>
        <begin position="17"/>
        <end position="32"/>
    </location>
</feature>
<protein>
    <recommendedName>
        <fullName evidence="4">Extracellular mutant protein 11 C-terminal domain-containing protein</fullName>
    </recommendedName>
</protein>
<feature type="compositionally biased region" description="Polar residues" evidence="1">
    <location>
        <begin position="416"/>
        <end position="430"/>
    </location>
</feature>
<evidence type="ECO:0000256" key="1">
    <source>
        <dbReference type="SAM" id="MobiDB-lite"/>
    </source>
</evidence>
<dbReference type="EMBL" id="CP144089">
    <property type="protein sequence ID" value="WWD05570.1"/>
    <property type="molecule type" value="Genomic_DNA"/>
</dbReference>
<evidence type="ECO:0008006" key="4">
    <source>
        <dbReference type="Google" id="ProtNLM"/>
    </source>
</evidence>
<feature type="region of interest" description="Disordered" evidence="1">
    <location>
        <begin position="315"/>
        <end position="337"/>
    </location>
</feature>
<name>A0AAX4KGQ4_9TREE</name>
<proteinExistence type="predicted"/>
<organism evidence="2 3">
    <name type="scientific">Kwoniella europaea PYCC6329</name>
    <dbReference type="NCBI Taxonomy" id="1423913"/>
    <lineage>
        <taxon>Eukaryota</taxon>
        <taxon>Fungi</taxon>
        <taxon>Dikarya</taxon>
        <taxon>Basidiomycota</taxon>
        <taxon>Agaricomycotina</taxon>
        <taxon>Tremellomycetes</taxon>
        <taxon>Tremellales</taxon>
        <taxon>Cryptococcaceae</taxon>
        <taxon>Kwoniella</taxon>
    </lineage>
</organism>
<feature type="region of interest" description="Disordered" evidence="1">
    <location>
        <begin position="410"/>
        <end position="430"/>
    </location>
</feature>
<accession>A0AAX4KGQ4</accession>
<sequence>MSEPDFLPTPALDNEHPSPSSSRNNSQSSSASERIIVDPIALIPVHAVRPSTSAIHPPETPVKSSTTPATVKSATSGNSHHHHEHTHTCTSACRRVASTEELTKCGYIAQPVSFYRNKAVYGNPTPSKVQAMDWMKSRFQSDARKRSRVWYHHPDYCEGYPCRGDILYCPILDKCFFKERCVKHYAMRSRERCVPFNDGLQLQSTSISTSSSVLIQATPRLSPTTSTQHTEPDAIPRKRQISINDLLNGNGTGNGNGTKRVRKVISYAESEEEEEEGSSEETALSIKYDTPKTEDVQMYNKDILFPTPPSLPLNNLADPLSSDHNHHPEQTLLTPSSQDYIGQYQSFSRIQDEDDEDQGIDNAMAMMWKRMYSQTKDQLDATTVRLLEVQDDLAIEKEKRIELETREKNWEKQVSHLKQQLKEANSNRMD</sequence>
<keyword evidence="3" id="KW-1185">Reference proteome</keyword>
<gene>
    <name evidence="2" type="ORF">V865_003651</name>
</gene>
<reference evidence="2 3" key="1">
    <citation type="submission" date="2024-01" db="EMBL/GenBank/DDBJ databases">
        <title>Comparative genomics of Cryptococcus and Kwoniella reveals pathogenesis evolution and contrasting modes of karyotype evolution via chromosome fusion or intercentromeric recombination.</title>
        <authorList>
            <person name="Coelho M.A."/>
            <person name="David-Palma M."/>
            <person name="Shea T."/>
            <person name="Bowers K."/>
            <person name="McGinley-Smith S."/>
            <person name="Mohammad A.W."/>
            <person name="Gnirke A."/>
            <person name="Yurkov A.M."/>
            <person name="Nowrousian M."/>
            <person name="Sun S."/>
            <person name="Cuomo C.A."/>
            <person name="Heitman J."/>
        </authorList>
    </citation>
    <scope>NUCLEOTIDE SEQUENCE [LARGE SCALE GENOMIC DNA]</scope>
    <source>
        <strain evidence="2 3">PYCC6329</strain>
    </source>
</reference>
<dbReference type="GeneID" id="91102454"/>
<feature type="region of interest" description="Disordered" evidence="1">
    <location>
        <begin position="1"/>
        <end position="32"/>
    </location>
</feature>
<dbReference type="RefSeq" id="XP_066083537.1">
    <property type="nucleotide sequence ID" value="XM_066227440.1"/>
</dbReference>
<dbReference type="AlphaFoldDB" id="A0AAX4KGQ4"/>
<evidence type="ECO:0000313" key="2">
    <source>
        <dbReference type="EMBL" id="WWD05570.1"/>
    </source>
</evidence>
<dbReference type="Proteomes" id="UP001358614">
    <property type="component" value="Chromosome 1"/>
</dbReference>
<feature type="compositionally biased region" description="Polar residues" evidence="1">
    <location>
        <begin position="62"/>
        <end position="78"/>
    </location>
</feature>